<feature type="region of interest" description="Disordered" evidence="1">
    <location>
        <begin position="1"/>
        <end position="50"/>
    </location>
</feature>
<evidence type="ECO:0000313" key="3">
    <source>
        <dbReference type="Proteomes" id="UP000092124"/>
    </source>
</evidence>
<feature type="compositionally biased region" description="Pro residues" evidence="1">
    <location>
        <begin position="36"/>
        <end position="45"/>
    </location>
</feature>
<dbReference type="AlphaFoldDB" id="A0A1A6GH76"/>
<proteinExistence type="predicted"/>
<organism evidence="2 3">
    <name type="scientific">Neotoma lepida</name>
    <name type="common">Desert woodrat</name>
    <dbReference type="NCBI Taxonomy" id="56216"/>
    <lineage>
        <taxon>Eukaryota</taxon>
        <taxon>Metazoa</taxon>
        <taxon>Chordata</taxon>
        <taxon>Craniata</taxon>
        <taxon>Vertebrata</taxon>
        <taxon>Euteleostomi</taxon>
        <taxon>Mammalia</taxon>
        <taxon>Eutheria</taxon>
        <taxon>Euarchontoglires</taxon>
        <taxon>Glires</taxon>
        <taxon>Rodentia</taxon>
        <taxon>Myomorpha</taxon>
        <taxon>Muroidea</taxon>
        <taxon>Cricetidae</taxon>
        <taxon>Neotominae</taxon>
        <taxon>Neotoma</taxon>
    </lineage>
</organism>
<keyword evidence="3" id="KW-1185">Reference proteome</keyword>
<evidence type="ECO:0000313" key="2">
    <source>
        <dbReference type="EMBL" id="OBS65125.1"/>
    </source>
</evidence>
<accession>A0A1A6GH76</accession>
<dbReference type="EMBL" id="LZPO01097104">
    <property type="protein sequence ID" value="OBS65125.1"/>
    <property type="molecule type" value="Genomic_DNA"/>
</dbReference>
<sequence>MPITSETQKPPLHCYSIRGPEDRLWHSSVPDEQEPSPIPAGPPPLSSWGGLEKSDFATADLVTVSYFTRISKERVSKKMEKESHGDLRIPGSISHLKRKKVIIASEV</sequence>
<dbReference type="Proteomes" id="UP000092124">
    <property type="component" value="Unassembled WGS sequence"/>
</dbReference>
<name>A0A1A6GH76_NEOLE</name>
<reference evidence="2 3" key="1">
    <citation type="submission" date="2016-06" db="EMBL/GenBank/DDBJ databases">
        <title>The Draft Genome Sequence and Annotation of the Desert Woodrat Neotoma lepida.</title>
        <authorList>
            <person name="Campbell M."/>
            <person name="Oakeson K.F."/>
            <person name="Yandell M."/>
            <person name="Halpert J.R."/>
            <person name="Dearing D."/>
        </authorList>
    </citation>
    <scope>NUCLEOTIDE SEQUENCE [LARGE SCALE GENOMIC DNA]</scope>
    <source>
        <strain evidence="2">417</strain>
        <tissue evidence="2">Liver</tissue>
    </source>
</reference>
<evidence type="ECO:0000256" key="1">
    <source>
        <dbReference type="SAM" id="MobiDB-lite"/>
    </source>
</evidence>
<comment type="caution">
    <text evidence="2">The sequence shown here is derived from an EMBL/GenBank/DDBJ whole genome shotgun (WGS) entry which is preliminary data.</text>
</comment>
<gene>
    <name evidence="2" type="ORF">A6R68_06350</name>
</gene>
<protein>
    <submittedName>
        <fullName evidence="2">Uncharacterized protein</fullName>
    </submittedName>
</protein>